<protein>
    <submittedName>
        <fullName evidence="2">Uncharacterized protein</fullName>
    </submittedName>
</protein>
<evidence type="ECO:0000313" key="3">
    <source>
        <dbReference type="Proteomes" id="UP000641514"/>
    </source>
</evidence>
<dbReference type="EMBL" id="BMJH01000001">
    <property type="protein sequence ID" value="GGC58550.1"/>
    <property type="molecule type" value="Genomic_DNA"/>
</dbReference>
<keyword evidence="1" id="KW-0472">Membrane</keyword>
<reference evidence="2" key="1">
    <citation type="journal article" date="2014" name="Int. J. Syst. Evol. Microbiol.">
        <title>Complete genome sequence of Corynebacterium casei LMG S-19264T (=DSM 44701T), isolated from a smear-ripened cheese.</title>
        <authorList>
            <consortium name="US DOE Joint Genome Institute (JGI-PGF)"/>
            <person name="Walter F."/>
            <person name="Albersmeier A."/>
            <person name="Kalinowski J."/>
            <person name="Ruckert C."/>
        </authorList>
    </citation>
    <scope>NUCLEOTIDE SEQUENCE</scope>
    <source>
        <strain evidence="2">CGMCC 1.15478</strain>
    </source>
</reference>
<keyword evidence="1" id="KW-1133">Transmembrane helix</keyword>
<reference evidence="2" key="2">
    <citation type="submission" date="2020-09" db="EMBL/GenBank/DDBJ databases">
        <authorList>
            <person name="Sun Q."/>
            <person name="Zhou Y."/>
        </authorList>
    </citation>
    <scope>NUCLEOTIDE SEQUENCE</scope>
    <source>
        <strain evidence="2">CGMCC 1.15478</strain>
    </source>
</reference>
<evidence type="ECO:0000256" key="1">
    <source>
        <dbReference type="SAM" id="Phobius"/>
    </source>
</evidence>
<dbReference type="AlphaFoldDB" id="A0A916U5P2"/>
<sequence length="165" mass="17993">MSRKNSRIEIMVLLLVVVVSGAFLVMLFQEVGKPRGPECKEVSSQVTDRIASRSQGVTIVPVSASAVRSPWIENHLSDAGASGYYVVAMTFLDSDGATQSAVWGVRTAAPLEVTELEVRLASPDSEAIVSLDETAHRVTDWPDYARIEDALDQWTLDDVGQCLDR</sequence>
<name>A0A916U5P2_9ACTN</name>
<proteinExistence type="predicted"/>
<comment type="caution">
    <text evidence="2">The sequence shown here is derived from an EMBL/GenBank/DDBJ whole genome shotgun (WGS) entry which is preliminary data.</text>
</comment>
<keyword evidence="3" id="KW-1185">Reference proteome</keyword>
<evidence type="ECO:0000313" key="2">
    <source>
        <dbReference type="EMBL" id="GGC58550.1"/>
    </source>
</evidence>
<dbReference type="Proteomes" id="UP000641514">
    <property type="component" value="Unassembled WGS sequence"/>
</dbReference>
<organism evidence="2 3">
    <name type="scientific">Hoyosella rhizosphaerae</name>
    <dbReference type="NCBI Taxonomy" id="1755582"/>
    <lineage>
        <taxon>Bacteria</taxon>
        <taxon>Bacillati</taxon>
        <taxon>Actinomycetota</taxon>
        <taxon>Actinomycetes</taxon>
        <taxon>Mycobacteriales</taxon>
        <taxon>Hoyosellaceae</taxon>
        <taxon>Hoyosella</taxon>
    </lineage>
</organism>
<accession>A0A916U5P2</accession>
<gene>
    <name evidence="2" type="ORF">GCM10011410_08800</name>
</gene>
<keyword evidence="1" id="KW-0812">Transmembrane</keyword>
<feature type="transmembrane region" description="Helical" evidence="1">
    <location>
        <begin position="12"/>
        <end position="29"/>
    </location>
</feature>